<evidence type="ECO:0000256" key="2">
    <source>
        <dbReference type="SAM" id="MobiDB-lite"/>
    </source>
</evidence>
<organism evidence="3 4">
    <name type="scientific">Pseudomonas marginalis pv. marginalis</name>
    <dbReference type="NCBI Taxonomy" id="97473"/>
    <lineage>
        <taxon>Bacteria</taxon>
        <taxon>Pseudomonadati</taxon>
        <taxon>Pseudomonadota</taxon>
        <taxon>Gammaproteobacteria</taxon>
        <taxon>Pseudomonadales</taxon>
        <taxon>Pseudomonadaceae</taxon>
        <taxon>Pseudomonas</taxon>
    </lineage>
</organism>
<sequence length="167" mass="18020">MPGPGRTAHVGRPAQGPARGHHRHRRQRRSPEVRHPAQRGAMNIIHTPTAAKPAGHYSQAIRHGDTLYISGQLPVSPDGRHNLSAPFAEQAQVALANVLEILKAAGGTPQDLVKVTVYVAGVEHWPAFDQVYAGALGDHRPARAVVPVPELHHGYLVEIEAVARYLA</sequence>
<dbReference type="GO" id="GO:0019239">
    <property type="term" value="F:deaminase activity"/>
    <property type="evidence" value="ECO:0007669"/>
    <property type="project" value="TreeGrafter"/>
</dbReference>
<gene>
    <name evidence="3" type="ORF">ALQ29_100319</name>
</gene>
<accession>A0A3M4A804</accession>
<protein>
    <submittedName>
        <fullName evidence="3">Uncharacterized protein</fullName>
    </submittedName>
</protein>
<dbReference type="FunFam" id="3.30.1330.40:FF:000001">
    <property type="entry name" value="L-PSP family endoribonuclease"/>
    <property type="match status" value="1"/>
</dbReference>
<feature type="compositionally biased region" description="Basic residues" evidence="2">
    <location>
        <begin position="19"/>
        <end position="28"/>
    </location>
</feature>
<comment type="similarity">
    <text evidence="1">Belongs to the RutC family.</text>
</comment>
<dbReference type="Proteomes" id="UP000276587">
    <property type="component" value="Unassembled WGS sequence"/>
</dbReference>
<dbReference type="Gene3D" id="3.30.1330.40">
    <property type="entry name" value="RutC-like"/>
    <property type="match status" value="1"/>
</dbReference>
<dbReference type="GO" id="GO:0005829">
    <property type="term" value="C:cytosol"/>
    <property type="evidence" value="ECO:0007669"/>
    <property type="project" value="TreeGrafter"/>
</dbReference>
<name>A0A3M4A804_PSEMA</name>
<evidence type="ECO:0000256" key="1">
    <source>
        <dbReference type="ARBA" id="ARBA00010552"/>
    </source>
</evidence>
<feature type="region of interest" description="Disordered" evidence="2">
    <location>
        <begin position="1"/>
        <end position="40"/>
    </location>
</feature>
<dbReference type="Pfam" id="PF01042">
    <property type="entry name" value="Ribonuc_L-PSP"/>
    <property type="match status" value="1"/>
</dbReference>
<comment type="caution">
    <text evidence="3">The sequence shown here is derived from an EMBL/GenBank/DDBJ whole genome shotgun (WGS) entry which is preliminary data.</text>
</comment>
<dbReference type="InterPro" id="IPR006175">
    <property type="entry name" value="YjgF/YER057c/UK114"/>
</dbReference>
<dbReference type="PANTHER" id="PTHR11803">
    <property type="entry name" value="2-IMINOBUTANOATE/2-IMINOPROPANOATE DEAMINASE RIDA"/>
    <property type="match status" value="1"/>
</dbReference>
<dbReference type="AlphaFoldDB" id="A0A3M4A804"/>
<dbReference type="SUPFAM" id="SSF55298">
    <property type="entry name" value="YjgF-like"/>
    <property type="match status" value="1"/>
</dbReference>
<evidence type="ECO:0000313" key="4">
    <source>
        <dbReference type="Proteomes" id="UP000276587"/>
    </source>
</evidence>
<dbReference type="PANTHER" id="PTHR11803:SF39">
    <property type="entry name" value="2-IMINOBUTANOATE_2-IMINOPROPANOATE DEAMINASE"/>
    <property type="match status" value="1"/>
</dbReference>
<dbReference type="EMBL" id="RBQF01000333">
    <property type="protein sequence ID" value="RMP02922.1"/>
    <property type="molecule type" value="Genomic_DNA"/>
</dbReference>
<proteinExistence type="inferred from homology"/>
<dbReference type="CDD" id="cd00448">
    <property type="entry name" value="YjgF_YER057c_UK114_family"/>
    <property type="match status" value="1"/>
</dbReference>
<reference evidence="3 4" key="1">
    <citation type="submission" date="2018-08" db="EMBL/GenBank/DDBJ databases">
        <title>Recombination of ecologically and evolutionarily significant loci maintains genetic cohesion in the Pseudomonas syringae species complex.</title>
        <authorList>
            <person name="Dillon M."/>
            <person name="Thakur S."/>
            <person name="Almeida R.N.D."/>
            <person name="Weir B.S."/>
            <person name="Guttman D.S."/>
        </authorList>
    </citation>
    <scope>NUCLEOTIDE SEQUENCE [LARGE SCALE GENOMIC DNA]</scope>
    <source>
        <strain evidence="3 4">ICMP 3555</strain>
    </source>
</reference>
<evidence type="ECO:0000313" key="3">
    <source>
        <dbReference type="EMBL" id="RMP02922.1"/>
    </source>
</evidence>
<dbReference type="InterPro" id="IPR035959">
    <property type="entry name" value="RutC-like_sf"/>
</dbReference>
<keyword evidence="4" id="KW-1185">Reference proteome</keyword>